<dbReference type="Proteomes" id="UP000053097">
    <property type="component" value="Unassembled WGS sequence"/>
</dbReference>
<protein>
    <submittedName>
        <fullName evidence="2">Zinc finger BED domain-containing protein</fullName>
    </submittedName>
</protein>
<feature type="domain" description="hAT-like transposase RNase-H fold" evidence="1">
    <location>
        <begin position="104"/>
        <end position="177"/>
    </location>
</feature>
<dbReference type="InterPro" id="IPR012337">
    <property type="entry name" value="RNaseH-like_sf"/>
</dbReference>
<dbReference type="GO" id="GO:0003677">
    <property type="term" value="F:DNA binding"/>
    <property type="evidence" value="ECO:0007669"/>
    <property type="project" value="InterPro"/>
</dbReference>
<reference evidence="2 3" key="1">
    <citation type="journal article" date="2014" name="Curr. Biol.">
        <title>The genome of the clonal raider ant Cerapachys biroi.</title>
        <authorList>
            <person name="Oxley P.R."/>
            <person name="Ji L."/>
            <person name="Fetter-Pruneda I."/>
            <person name="McKenzie S.K."/>
            <person name="Li C."/>
            <person name="Hu H."/>
            <person name="Zhang G."/>
            <person name="Kronauer D.J."/>
        </authorList>
    </citation>
    <scope>NUCLEOTIDE SEQUENCE [LARGE SCALE GENOMIC DNA]</scope>
</reference>
<dbReference type="EMBL" id="KK107279">
    <property type="protein sequence ID" value="EZA53596.1"/>
    <property type="molecule type" value="Genomic_DNA"/>
</dbReference>
<dbReference type="Pfam" id="PF14372">
    <property type="entry name" value="hAT-like_RNase-H"/>
    <property type="match status" value="1"/>
</dbReference>
<dbReference type="OrthoDB" id="1271298at2759"/>
<evidence type="ECO:0000259" key="1">
    <source>
        <dbReference type="Pfam" id="PF14372"/>
    </source>
</evidence>
<keyword evidence="3" id="KW-1185">Reference proteome</keyword>
<dbReference type="SUPFAM" id="SSF53098">
    <property type="entry name" value="Ribonuclease H-like"/>
    <property type="match status" value="1"/>
</dbReference>
<dbReference type="PANTHER" id="PTHR23272:SF161">
    <property type="entry name" value="ZINC FINGER BED DOMAIN-CONTAINING PROTEIN RICESLEEPER 1-LIKE"/>
    <property type="match status" value="1"/>
</dbReference>
<gene>
    <name evidence="2" type="ORF">X777_06953</name>
</gene>
<name>A0A026WD72_OOCBI</name>
<evidence type="ECO:0000313" key="3">
    <source>
        <dbReference type="Proteomes" id="UP000053097"/>
    </source>
</evidence>
<dbReference type="PANTHER" id="PTHR23272">
    <property type="entry name" value="BED FINGER-RELATED"/>
    <property type="match status" value="1"/>
</dbReference>
<organism evidence="2 3">
    <name type="scientific">Ooceraea biroi</name>
    <name type="common">Clonal raider ant</name>
    <name type="synonym">Cerapachys biroi</name>
    <dbReference type="NCBI Taxonomy" id="2015173"/>
    <lineage>
        <taxon>Eukaryota</taxon>
        <taxon>Metazoa</taxon>
        <taxon>Ecdysozoa</taxon>
        <taxon>Arthropoda</taxon>
        <taxon>Hexapoda</taxon>
        <taxon>Insecta</taxon>
        <taxon>Pterygota</taxon>
        <taxon>Neoptera</taxon>
        <taxon>Endopterygota</taxon>
        <taxon>Hymenoptera</taxon>
        <taxon>Apocrita</taxon>
        <taxon>Aculeata</taxon>
        <taxon>Formicoidea</taxon>
        <taxon>Formicidae</taxon>
        <taxon>Dorylinae</taxon>
        <taxon>Ooceraea</taxon>
    </lineage>
</organism>
<proteinExistence type="predicted"/>
<accession>A0A026WD72</accession>
<dbReference type="STRING" id="2015173.A0A026WD72"/>
<sequence length="224" mass="25274">IEKGKIVNDLCKKVKSIVAYFKHSVSAADQLRAHTDLKLIQSVETRWNSTYNMLYRFIELSDKISLILLKCPTAPAMLIASELQTAKEFISLLQPFEEATKLVCGESYVTASKVIPIVNTLKCKLEECEPTTDSGGHMKKMLLEEFSKRFSNIEQVSLLAIATILDPRFKNINFVDKIACAHAQNKVTRIINEITMSNLKNSDASTTIVLETCLELYENYFIIS</sequence>
<evidence type="ECO:0000313" key="2">
    <source>
        <dbReference type="EMBL" id="EZA53596.1"/>
    </source>
</evidence>
<dbReference type="AlphaFoldDB" id="A0A026WD72"/>
<dbReference type="OMA" id="HYSIATI"/>
<feature type="non-terminal residue" evidence="2">
    <location>
        <position position="1"/>
    </location>
</feature>
<dbReference type="InterPro" id="IPR025525">
    <property type="entry name" value="hAT-like_transposase_RNase-H"/>
</dbReference>